<dbReference type="RefSeq" id="WP_135484312.1">
    <property type="nucleotide sequence ID" value="NZ_SRMF01000008.1"/>
</dbReference>
<protein>
    <submittedName>
        <fullName evidence="3">Outer membrane lipoprotein-sorting protein</fullName>
    </submittedName>
</protein>
<feature type="domain" description="Uncharacterized protein TP-0789" evidence="2">
    <location>
        <begin position="81"/>
        <end position="272"/>
    </location>
</feature>
<reference evidence="3 4" key="1">
    <citation type="submission" date="2019-04" db="EMBL/GenBank/DDBJ databases">
        <title>Natronospirillum operosus gen. nov., sp. nov., a haloalkaliphilic satellite isolated from decaying biomass of laboratory culture of cyanobacterium Geitlerinema sp. and proposal of Natronospirillaceae fam. nov. and Saccharospirillaceae fam. nov.</title>
        <authorList>
            <person name="Kevbrin V."/>
            <person name="Boltyanskaya Y."/>
            <person name="Koziaeva V."/>
            <person name="Grouzdev D.S."/>
            <person name="Park M."/>
            <person name="Cho J."/>
        </authorList>
    </citation>
    <scope>NUCLEOTIDE SEQUENCE [LARGE SCALE GENOMIC DNA]</scope>
    <source>
        <strain evidence="3 4">G-116</strain>
    </source>
</reference>
<organism evidence="3 4">
    <name type="scientific">Natronospirillum operosum</name>
    <dbReference type="NCBI Taxonomy" id="2759953"/>
    <lineage>
        <taxon>Bacteria</taxon>
        <taxon>Pseudomonadati</taxon>
        <taxon>Pseudomonadota</taxon>
        <taxon>Gammaproteobacteria</taxon>
        <taxon>Oceanospirillales</taxon>
        <taxon>Natronospirillaceae</taxon>
        <taxon>Natronospirillum</taxon>
    </lineage>
</organism>
<name>A0A4Z0W8U1_9GAMM</name>
<feature type="signal peptide" evidence="1">
    <location>
        <begin position="1"/>
        <end position="32"/>
    </location>
</feature>
<dbReference type="OrthoDB" id="9803781at2"/>
<evidence type="ECO:0000313" key="3">
    <source>
        <dbReference type="EMBL" id="TGG91528.1"/>
    </source>
</evidence>
<evidence type="ECO:0000313" key="4">
    <source>
        <dbReference type="Proteomes" id="UP000297475"/>
    </source>
</evidence>
<evidence type="ECO:0000256" key="1">
    <source>
        <dbReference type="SAM" id="SignalP"/>
    </source>
</evidence>
<feature type="chain" id="PRO_5021241177" evidence="1">
    <location>
        <begin position="33"/>
        <end position="274"/>
    </location>
</feature>
<dbReference type="Gene3D" id="2.50.20.10">
    <property type="entry name" value="Lipoprotein localisation LolA/LolB/LppX"/>
    <property type="match status" value="1"/>
</dbReference>
<proteinExistence type="predicted"/>
<keyword evidence="1" id="KW-0732">Signal</keyword>
<dbReference type="EMBL" id="SRMF01000008">
    <property type="protein sequence ID" value="TGG91528.1"/>
    <property type="molecule type" value="Genomic_DNA"/>
</dbReference>
<dbReference type="AlphaFoldDB" id="A0A4Z0W8U1"/>
<dbReference type="InterPro" id="IPR033399">
    <property type="entry name" value="TP_0789-like"/>
</dbReference>
<comment type="caution">
    <text evidence="3">The sequence shown here is derived from an EMBL/GenBank/DDBJ whole genome shotgun (WGS) entry which is preliminary data.</text>
</comment>
<accession>A0A4Z0W8U1</accession>
<dbReference type="CDD" id="cd16329">
    <property type="entry name" value="LolA_like"/>
    <property type="match status" value="1"/>
</dbReference>
<keyword evidence="3" id="KW-0449">Lipoprotein</keyword>
<dbReference type="Proteomes" id="UP000297475">
    <property type="component" value="Unassembled WGS sequence"/>
</dbReference>
<dbReference type="Pfam" id="PF17131">
    <property type="entry name" value="LolA_like"/>
    <property type="match status" value="1"/>
</dbReference>
<gene>
    <name evidence="3" type="ORF">E4656_15985</name>
</gene>
<keyword evidence="4" id="KW-1185">Reference proteome</keyword>
<sequence length="274" mass="31100">MKHELLNKPAHLSIGIAILSTILVLTSTSAQAETGREIMAEVDAQPTPEVMASEITMTLIDRNSNQRVRRLQSLSRTFEDSERSLMFFLEPSDVRGTGFLSFDYNDPQLSDDQWLFLPSMNRSRRIAGSDQSSSFMGSDLSYADMSSRNLDDWTYELLGEDRVGDEPVWLVRATAADNDVIDRTGYTESVIYVQQSNYQVIRAIHSLEGVNERKLINIPEWEHRDGYWLPKVMQVVSQEGGQTVHRTQLTFSDIDLDPEISASEFSIQRLEQGL</sequence>
<evidence type="ECO:0000259" key="2">
    <source>
        <dbReference type="Pfam" id="PF17131"/>
    </source>
</evidence>